<name>A0A0B1S6F8_OESDE</name>
<accession>A0A0B1S6F8</accession>
<protein>
    <submittedName>
        <fullName evidence="1">Uncharacterized protein</fullName>
    </submittedName>
</protein>
<evidence type="ECO:0000313" key="1">
    <source>
        <dbReference type="EMBL" id="KHJ80509.1"/>
    </source>
</evidence>
<organism evidence="1 2">
    <name type="scientific">Oesophagostomum dentatum</name>
    <name type="common">Nodular worm</name>
    <dbReference type="NCBI Taxonomy" id="61180"/>
    <lineage>
        <taxon>Eukaryota</taxon>
        <taxon>Metazoa</taxon>
        <taxon>Ecdysozoa</taxon>
        <taxon>Nematoda</taxon>
        <taxon>Chromadorea</taxon>
        <taxon>Rhabditida</taxon>
        <taxon>Rhabditina</taxon>
        <taxon>Rhabditomorpha</taxon>
        <taxon>Strongyloidea</taxon>
        <taxon>Strongylidae</taxon>
        <taxon>Oesophagostomum</taxon>
    </lineage>
</organism>
<dbReference type="Proteomes" id="UP000053660">
    <property type="component" value="Unassembled WGS sequence"/>
</dbReference>
<dbReference type="AlphaFoldDB" id="A0A0B1S6F8"/>
<sequence length="53" mass="5924">MSSFLALYSNKTSENNVKELKNSCSSGKKTQPFSSASFHKLLRKILLSLWTGD</sequence>
<gene>
    <name evidence="1" type="ORF">OESDEN_19816</name>
</gene>
<reference evidence="1 2" key="1">
    <citation type="submission" date="2014-03" db="EMBL/GenBank/DDBJ databases">
        <title>Draft genome of the hookworm Oesophagostomum dentatum.</title>
        <authorList>
            <person name="Mitreva M."/>
        </authorList>
    </citation>
    <scope>NUCLEOTIDE SEQUENCE [LARGE SCALE GENOMIC DNA]</scope>
    <source>
        <strain evidence="1 2">OD-Hann</strain>
    </source>
</reference>
<dbReference type="EMBL" id="KN600408">
    <property type="protein sequence ID" value="KHJ80509.1"/>
    <property type="molecule type" value="Genomic_DNA"/>
</dbReference>
<proteinExistence type="predicted"/>
<evidence type="ECO:0000313" key="2">
    <source>
        <dbReference type="Proteomes" id="UP000053660"/>
    </source>
</evidence>
<keyword evidence="2" id="KW-1185">Reference proteome</keyword>